<dbReference type="SUPFAM" id="SSF48065">
    <property type="entry name" value="DBL homology domain (DH-domain)"/>
    <property type="match status" value="1"/>
</dbReference>
<proteinExistence type="predicted"/>
<dbReference type="EMBL" id="UGNW01000001">
    <property type="protein sequence ID" value="STX32093.1"/>
    <property type="molecule type" value="Genomic_DNA"/>
</dbReference>
<dbReference type="EMBL" id="LNXT01000001">
    <property type="protein sequence ID" value="KTC75967.1"/>
    <property type="molecule type" value="Genomic_DNA"/>
</dbReference>
<evidence type="ECO:0008006" key="6">
    <source>
        <dbReference type="Google" id="ProtNLM"/>
    </source>
</evidence>
<dbReference type="Gene3D" id="1.20.900.10">
    <property type="entry name" value="Dbl homology (DH) domain"/>
    <property type="match status" value="1"/>
</dbReference>
<dbReference type="RefSeq" id="WP_058522166.1">
    <property type="nucleotide sequence ID" value="NZ_CAAAHV010000029.1"/>
</dbReference>
<protein>
    <recommendedName>
        <fullName evidence="6">DH domain-containing protein</fullName>
    </recommendedName>
</protein>
<name>A0A378IAM2_9GAMM</name>
<evidence type="ECO:0000313" key="2">
    <source>
        <dbReference type="EMBL" id="KTC75967.1"/>
    </source>
</evidence>
<sequence>MKEKNDLLSDWVKKSDSKSAHALAEIVSSAQTAYGNFKTLSSYLRQINENHELDSYIRDVEFAIFAYEKLEMDQLITSEDNLDTAVGKLTGLINSRSFERFINRLEKVAFAQTDYNNTVESAVMAFNEKKENRDNPIRQTTVDNVAIVPMQHLMRYPILMVALQHEIKKTNPSAKTETLIQSSLDKVESFAVHFEKAKEINDTLTSFDKGLGELKQQAHRLMEKDSVAGIEAAKLHAELLALRDDYANGKISLDSFKQESEKEIEAAQKTELSKHGGILDFLSNLLQKLTGKTIQPKPIKITSEMKASLQELKESAKPEPAADIENSDTESMSPS</sequence>
<dbReference type="Proteomes" id="UP000255066">
    <property type="component" value="Unassembled WGS sequence"/>
</dbReference>
<gene>
    <name evidence="2" type="ORF">Lbir_0036</name>
    <name evidence="3" type="ORF">NCTC12437_01871</name>
</gene>
<evidence type="ECO:0000313" key="5">
    <source>
        <dbReference type="Proteomes" id="UP000255066"/>
    </source>
</evidence>
<evidence type="ECO:0000256" key="1">
    <source>
        <dbReference type="SAM" id="MobiDB-lite"/>
    </source>
</evidence>
<feature type="region of interest" description="Disordered" evidence="1">
    <location>
        <begin position="310"/>
        <end position="335"/>
    </location>
</feature>
<dbReference type="STRING" id="28083.Lbir_0036"/>
<dbReference type="InterPro" id="IPR035899">
    <property type="entry name" value="DBL_dom_sf"/>
</dbReference>
<reference evidence="3 5" key="2">
    <citation type="submission" date="2018-06" db="EMBL/GenBank/DDBJ databases">
        <authorList>
            <consortium name="Pathogen Informatics"/>
            <person name="Doyle S."/>
        </authorList>
    </citation>
    <scope>NUCLEOTIDE SEQUENCE [LARGE SCALE GENOMIC DNA]</scope>
    <source>
        <strain evidence="3 5">NCTC12437</strain>
    </source>
</reference>
<dbReference type="Proteomes" id="UP000054735">
    <property type="component" value="Unassembled WGS sequence"/>
</dbReference>
<evidence type="ECO:0000313" key="3">
    <source>
        <dbReference type="EMBL" id="STX32093.1"/>
    </source>
</evidence>
<accession>A0A378IAM2</accession>
<dbReference type="AlphaFoldDB" id="A0A378IAM2"/>
<dbReference type="OrthoDB" id="5652381at2"/>
<organism evidence="3 5">
    <name type="scientific">Legionella birminghamensis</name>
    <dbReference type="NCBI Taxonomy" id="28083"/>
    <lineage>
        <taxon>Bacteria</taxon>
        <taxon>Pseudomonadati</taxon>
        <taxon>Pseudomonadota</taxon>
        <taxon>Gammaproteobacteria</taxon>
        <taxon>Legionellales</taxon>
        <taxon>Legionellaceae</taxon>
        <taxon>Legionella</taxon>
    </lineage>
</organism>
<reference evidence="2 4" key="1">
    <citation type="submission" date="2015-11" db="EMBL/GenBank/DDBJ databases">
        <title>Genomic analysis of 38 Legionella species identifies large and diverse effector repertoires.</title>
        <authorList>
            <person name="Burstein D."/>
            <person name="Amaro F."/>
            <person name="Zusman T."/>
            <person name="Lifshitz Z."/>
            <person name="Cohen O."/>
            <person name="Gilbert J.A."/>
            <person name="Pupko T."/>
            <person name="Shuman H.A."/>
            <person name="Segal G."/>
        </authorList>
    </citation>
    <scope>NUCLEOTIDE SEQUENCE [LARGE SCALE GENOMIC DNA]</scope>
    <source>
        <strain evidence="2 4">CDC#1407-AL-14</strain>
    </source>
</reference>
<evidence type="ECO:0000313" key="4">
    <source>
        <dbReference type="Proteomes" id="UP000054735"/>
    </source>
</evidence>
<keyword evidence="4" id="KW-1185">Reference proteome</keyword>